<sequence length="513" mass="59181">MTMSKTQPLPLLRHHLTSENERRRHDVIRQQPIKILQIGEGNFLRGFADWMIHEMNASGKYHGSVVLTPPTPRGGAKLEKLAKQEGLYTLVQQGLQNGEKVEKRQLISVFRDYVNPYADWESFLQLAELESLDVVISNTTEAGLTYTELDYVPGEPMVNYPARLTVFLHRRFQTFGNDPKRGLMILPCELVENNGDMLKSYVLRYAREFGFGEDFCQWVEQHQLFLNNLVDRIVTGMPQADEYARLTGNWGYEDHFLTSAEPYYIWVIEGDSSLDQRLPLVQTGLNVKWTQDLQPYRQRKVHILNGAHTLMMPLGVLHNRTTVRELMEDEQLGSWVKQTIAEEVIPSLSLPADELQRYAEETYERFYNPYLEHRLMDIAMNSLSKFQARVLPVLKTYTDKNGHLPQQIVRGFSALLLLYRVQPIEQEGTVLFRSFTLEGQPLDIRDNAEWLQQLAQHWSEGSSQHETDGVVDYSKAVQRILSDTRIWQEDLTAIPGLVEMVASNLNDMEAGRL</sequence>
<feature type="domain" description="Mannitol dehydrogenase C-terminal" evidence="5">
    <location>
        <begin position="292"/>
        <end position="508"/>
    </location>
</feature>
<keyword evidence="7" id="KW-1185">Reference proteome</keyword>
<protein>
    <submittedName>
        <fullName evidence="6">Tagaturonate reductase</fullName>
        <ecNumber evidence="6">1.1.1.58</ecNumber>
    </submittedName>
</protein>
<dbReference type="InterPro" id="IPR008927">
    <property type="entry name" value="6-PGluconate_DH-like_C_sf"/>
</dbReference>
<dbReference type="PANTHER" id="PTHR30524:SF0">
    <property type="entry name" value="ALTRONATE OXIDOREDUCTASE-RELATED"/>
    <property type="match status" value="1"/>
</dbReference>
<evidence type="ECO:0000259" key="4">
    <source>
        <dbReference type="Pfam" id="PF01232"/>
    </source>
</evidence>
<dbReference type="PANTHER" id="PTHR30524">
    <property type="entry name" value="MANNITOL-1-PHOSPHATE 5-DEHYDROGENASE"/>
    <property type="match status" value="1"/>
</dbReference>
<proteinExistence type="predicted"/>
<comment type="catalytic activity">
    <reaction evidence="3">
        <text>D-mannitol 1-phosphate + NAD(+) = beta-D-fructose 6-phosphate + NADH + H(+)</text>
        <dbReference type="Rhea" id="RHEA:19661"/>
        <dbReference type="ChEBI" id="CHEBI:15378"/>
        <dbReference type="ChEBI" id="CHEBI:57540"/>
        <dbReference type="ChEBI" id="CHEBI:57634"/>
        <dbReference type="ChEBI" id="CHEBI:57945"/>
        <dbReference type="ChEBI" id="CHEBI:61381"/>
        <dbReference type="EC" id="1.1.1.17"/>
    </reaction>
</comment>
<dbReference type="Gene3D" id="3.40.50.720">
    <property type="entry name" value="NAD(P)-binding Rossmann-like Domain"/>
    <property type="match status" value="1"/>
</dbReference>
<dbReference type="Pfam" id="PF01232">
    <property type="entry name" value="Mannitol_dh"/>
    <property type="match status" value="1"/>
</dbReference>
<reference evidence="6 7" key="1">
    <citation type="submission" date="2023-07" db="EMBL/GenBank/DDBJ databases">
        <title>Genomic Encyclopedia of Type Strains, Phase IV (KMG-IV): sequencing the most valuable type-strain genomes for metagenomic binning, comparative biology and taxonomic classification.</title>
        <authorList>
            <person name="Goeker M."/>
        </authorList>
    </citation>
    <scope>NUCLEOTIDE SEQUENCE [LARGE SCALE GENOMIC DNA]</scope>
    <source>
        <strain evidence="6 7">DSM 22170</strain>
    </source>
</reference>
<evidence type="ECO:0000313" key="6">
    <source>
        <dbReference type="EMBL" id="MDR6245117.1"/>
    </source>
</evidence>
<evidence type="ECO:0000256" key="3">
    <source>
        <dbReference type="ARBA" id="ARBA00048615"/>
    </source>
</evidence>
<comment type="caution">
    <text evidence="6">The sequence shown here is derived from an EMBL/GenBank/DDBJ whole genome shotgun (WGS) entry which is preliminary data.</text>
</comment>
<dbReference type="InterPro" id="IPR013131">
    <property type="entry name" value="Mannitol_DH_N"/>
</dbReference>
<keyword evidence="1 6" id="KW-0560">Oxidoreductase</keyword>
<dbReference type="Pfam" id="PF08125">
    <property type="entry name" value="Mannitol_dh_C"/>
    <property type="match status" value="1"/>
</dbReference>
<keyword evidence="2" id="KW-0520">NAD</keyword>
<evidence type="ECO:0000256" key="2">
    <source>
        <dbReference type="ARBA" id="ARBA00023027"/>
    </source>
</evidence>
<dbReference type="Gene3D" id="1.10.1040.10">
    <property type="entry name" value="N-(1-d-carboxylethyl)-l-norvaline Dehydrogenase, domain 2"/>
    <property type="match status" value="1"/>
</dbReference>
<dbReference type="InterPro" id="IPR036291">
    <property type="entry name" value="NAD(P)-bd_dom_sf"/>
</dbReference>
<organism evidence="6 7">
    <name type="scientific">Paenibacillus hunanensis</name>
    <dbReference type="NCBI Taxonomy" id="539262"/>
    <lineage>
        <taxon>Bacteria</taxon>
        <taxon>Bacillati</taxon>
        <taxon>Bacillota</taxon>
        <taxon>Bacilli</taxon>
        <taxon>Bacillales</taxon>
        <taxon>Paenibacillaceae</taxon>
        <taxon>Paenibacillus</taxon>
    </lineage>
</organism>
<dbReference type="Proteomes" id="UP001185028">
    <property type="component" value="Unassembled WGS sequence"/>
</dbReference>
<dbReference type="GO" id="GO:0009026">
    <property type="term" value="F:tagaturonate reductase activity"/>
    <property type="evidence" value="ECO:0007669"/>
    <property type="project" value="UniProtKB-EC"/>
</dbReference>
<dbReference type="InterPro" id="IPR013118">
    <property type="entry name" value="Mannitol_DH_C"/>
</dbReference>
<feature type="domain" description="Mannitol dehydrogenase N-terminal" evidence="4">
    <location>
        <begin position="34"/>
        <end position="279"/>
    </location>
</feature>
<dbReference type="SUPFAM" id="SSF51735">
    <property type="entry name" value="NAD(P)-binding Rossmann-fold domains"/>
    <property type="match status" value="1"/>
</dbReference>
<name>A0ABU1J0T3_9BACL</name>
<dbReference type="InterPro" id="IPR013328">
    <property type="entry name" value="6PGD_dom2"/>
</dbReference>
<evidence type="ECO:0000259" key="5">
    <source>
        <dbReference type="Pfam" id="PF08125"/>
    </source>
</evidence>
<accession>A0ABU1J0T3</accession>
<gene>
    <name evidence="6" type="ORF">JOC58_003016</name>
</gene>
<dbReference type="EMBL" id="JAVDQH010000012">
    <property type="protein sequence ID" value="MDR6245117.1"/>
    <property type="molecule type" value="Genomic_DNA"/>
</dbReference>
<evidence type="ECO:0000313" key="7">
    <source>
        <dbReference type="Proteomes" id="UP001185028"/>
    </source>
</evidence>
<dbReference type="RefSeq" id="WP_188776582.1">
    <property type="nucleotide sequence ID" value="NZ_BMMB01000007.1"/>
</dbReference>
<evidence type="ECO:0000256" key="1">
    <source>
        <dbReference type="ARBA" id="ARBA00023002"/>
    </source>
</evidence>
<dbReference type="NCBIfam" id="NF002969">
    <property type="entry name" value="PRK03643.1"/>
    <property type="match status" value="1"/>
</dbReference>
<dbReference type="EC" id="1.1.1.58" evidence="6"/>
<dbReference type="SUPFAM" id="SSF48179">
    <property type="entry name" value="6-phosphogluconate dehydrogenase C-terminal domain-like"/>
    <property type="match status" value="1"/>
</dbReference>